<gene>
    <name evidence="1" type="ORF">LPJ66_009238</name>
</gene>
<name>A0ACC1I3T8_9FUNG</name>
<evidence type="ECO:0000313" key="2">
    <source>
        <dbReference type="Proteomes" id="UP001150581"/>
    </source>
</evidence>
<reference evidence="1" key="1">
    <citation type="submission" date="2022-07" db="EMBL/GenBank/DDBJ databases">
        <title>Phylogenomic reconstructions and comparative analyses of Kickxellomycotina fungi.</title>
        <authorList>
            <person name="Reynolds N.K."/>
            <person name="Stajich J.E."/>
            <person name="Barry K."/>
            <person name="Grigoriev I.V."/>
            <person name="Crous P."/>
            <person name="Smith M.E."/>
        </authorList>
    </citation>
    <scope>NUCLEOTIDE SEQUENCE</scope>
    <source>
        <strain evidence="1">Benny 63K</strain>
    </source>
</reference>
<sequence>MHIQSFISQTFALRRAASSNLLALTKAHSTGARSVLAATLFRRNNSGISASDTNRKGGRRRGQQLPSAEEGGFDRQEDRFQYDMKEPLLDAGIANMFQVDENMLSIAESLPTGFRLNNGHTIYGPILIVNNEAFSLKIPPPKADSSGKVVNPLMLLDARALEVLNVVTPKPEMVVVGGGAGLSLLSVPARKYLTSIGINVELASTRYASSTFNTLSEEGRNAALLALPAGVTA</sequence>
<accession>A0ACC1I3T8</accession>
<protein>
    <submittedName>
        <fullName evidence="1">Uncharacterized protein</fullName>
    </submittedName>
</protein>
<proteinExistence type="predicted"/>
<keyword evidence="2" id="KW-1185">Reference proteome</keyword>
<evidence type="ECO:0000313" key="1">
    <source>
        <dbReference type="EMBL" id="KAJ1887196.1"/>
    </source>
</evidence>
<organism evidence="1 2">
    <name type="scientific">Kickxella alabastrina</name>
    <dbReference type="NCBI Taxonomy" id="61397"/>
    <lineage>
        <taxon>Eukaryota</taxon>
        <taxon>Fungi</taxon>
        <taxon>Fungi incertae sedis</taxon>
        <taxon>Zoopagomycota</taxon>
        <taxon>Kickxellomycotina</taxon>
        <taxon>Kickxellomycetes</taxon>
        <taxon>Kickxellales</taxon>
        <taxon>Kickxellaceae</taxon>
        <taxon>Kickxella</taxon>
    </lineage>
</organism>
<dbReference type="EMBL" id="JANBPG010002058">
    <property type="protein sequence ID" value="KAJ1887196.1"/>
    <property type="molecule type" value="Genomic_DNA"/>
</dbReference>
<comment type="caution">
    <text evidence="1">The sequence shown here is derived from an EMBL/GenBank/DDBJ whole genome shotgun (WGS) entry which is preliminary data.</text>
</comment>
<dbReference type="Proteomes" id="UP001150581">
    <property type="component" value="Unassembled WGS sequence"/>
</dbReference>